<name>A0A6G0YBG2_APHCR</name>
<evidence type="ECO:0008006" key="3">
    <source>
        <dbReference type="Google" id="ProtNLM"/>
    </source>
</evidence>
<dbReference type="AlphaFoldDB" id="A0A6G0YBG2"/>
<gene>
    <name evidence="1" type="ORF">FWK35_00012265</name>
</gene>
<protein>
    <recommendedName>
        <fullName evidence="3">SAM domain-containing protein</fullName>
    </recommendedName>
</protein>
<evidence type="ECO:0000313" key="1">
    <source>
        <dbReference type="EMBL" id="KAF0752802.1"/>
    </source>
</evidence>
<evidence type="ECO:0000313" key="2">
    <source>
        <dbReference type="Proteomes" id="UP000478052"/>
    </source>
</evidence>
<reference evidence="1 2" key="1">
    <citation type="submission" date="2019-08" db="EMBL/GenBank/DDBJ databases">
        <title>Whole genome of Aphis craccivora.</title>
        <authorList>
            <person name="Voronova N.V."/>
            <person name="Shulinski R.S."/>
            <person name="Bandarenka Y.V."/>
            <person name="Zhorov D.G."/>
            <person name="Warner D."/>
        </authorList>
    </citation>
    <scope>NUCLEOTIDE SEQUENCE [LARGE SCALE GENOMIC DNA]</scope>
    <source>
        <strain evidence="1">180601</strain>
        <tissue evidence="1">Whole Body</tissue>
    </source>
</reference>
<dbReference type="EMBL" id="VUJU01004928">
    <property type="protein sequence ID" value="KAF0752802.1"/>
    <property type="molecule type" value="Genomic_DNA"/>
</dbReference>
<keyword evidence="2" id="KW-1185">Reference proteome</keyword>
<dbReference type="OrthoDB" id="6616741at2759"/>
<comment type="caution">
    <text evidence="1">The sequence shown here is derived from an EMBL/GenBank/DDBJ whole genome shotgun (WGS) entry which is preliminary data.</text>
</comment>
<dbReference type="Proteomes" id="UP000478052">
    <property type="component" value="Unassembled WGS sequence"/>
</dbReference>
<proteinExistence type="predicted"/>
<sequence length="369" mass="42158">MMYFTQIYLLLDEGIDIACLNILSEEIMKELVPKIGHRAKLKVNIDEWKKVLDLTSSQITIMISTVSKISIGMYDMSSPLSIDFESPSTSSLASVEGLTDTPSDTEISFTSSNNHQTLNISNSNTINNYHPNLNLIHQFSESVQSLVFNYLNNSNEGKGILFKYRESGVLDNLGRRKLYRILEHAKSISTNLRDPTLKSLLHEYLDKAQEDEEYSLVAVFLVLPFLFSPITIKKKKGKGNWRPSKSEIRDGFILHLRSHAELQESITRRNQKYEQLAFTLQPLIIIIGPKISDIAQYFVLIDDTYYLVNSIITAVDCCFKIIHALRTECPVESKPVWYFIQKGCYKLKTSWDTEYVTVNSLMSDLDISI</sequence>
<accession>A0A6G0YBG2</accession>
<organism evidence="1 2">
    <name type="scientific">Aphis craccivora</name>
    <name type="common">Cowpea aphid</name>
    <dbReference type="NCBI Taxonomy" id="307492"/>
    <lineage>
        <taxon>Eukaryota</taxon>
        <taxon>Metazoa</taxon>
        <taxon>Ecdysozoa</taxon>
        <taxon>Arthropoda</taxon>
        <taxon>Hexapoda</taxon>
        <taxon>Insecta</taxon>
        <taxon>Pterygota</taxon>
        <taxon>Neoptera</taxon>
        <taxon>Paraneoptera</taxon>
        <taxon>Hemiptera</taxon>
        <taxon>Sternorrhyncha</taxon>
        <taxon>Aphidomorpha</taxon>
        <taxon>Aphidoidea</taxon>
        <taxon>Aphididae</taxon>
        <taxon>Aphidini</taxon>
        <taxon>Aphis</taxon>
        <taxon>Aphis</taxon>
    </lineage>
</organism>